<dbReference type="PANTHER" id="PTHR21725">
    <property type="entry name" value="E3 UBIQUITIN-PROTEIN LIGASE UBR4"/>
    <property type="match status" value="1"/>
</dbReference>
<accession>A0A078A8J9</accession>
<dbReference type="Pfam" id="PF24079">
    <property type="entry name" value="UBR4"/>
    <property type="match status" value="1"/>
</dbReference>
<feature type="coiled-coil region" evidence="7">
    <location>
        <begin position="4882"/>
        <end position="4910"/>
    </location>
</feature>
<evidence type="ECO:0000256" key="2">
    <source>
        <dbReference type="ARBA" id="ARBA00022723"/>
    </source>
</evidence>
<feature type="compositionally biased region" description="Low complexity" evidence="8">
    <location>
        <begin position="1947"/>
        <end position="1957"/>
    </location>
</feature>
<feature type="region of interest" description="Disordered" evidence="8">
    <location>
        <begin position="1944"/>
        <end position="1968"/>
    </location>
</feature>
<evidence type="ECO:0000256" key="5">
    <source>
        <dbReference type="PROSITE-ProRule" id="PRU00508"/>
    </source>
</evidence>
<evidence type="ECO:0000256" key="6">
    <source>
        <dbReference type="PROSITE-ProRule" id="PRU01388"/>
    </source>
</evidence>
<feature type="region of interest" description="Disordered" evidence="8">
    <location>
        <begin position="1326"/>
        <end position="1381"/>
    </location>
</feature>
<evidence type="ECO:0000256" key="1">
    <source>
        <dbReference type="ARBA" id="ARBA00009970"/>
    </source>
</evidence>
<evidence type="ECO:0000259" key="9">
    <source>
        <dbReference type="PROSITE" id="PS51157"/>
    </source>
</evidence>
<feature type="region of interest" description="UBR4 E3 catalytic module" evidence="6">
    <location>
        <begin position="4807"/>
        <end position="5390"/>
    </location>
</feature>
<protein>
    <submittedName>
        <fullName evidence="10">E3 ubiquitin-protein ligase ubr4</fullName>
    </submittedName>
</protein>
<evidence type="ECO:0000256" key="4">
    <source>
        <dbReference type="ARBA" id="ARBA00022833"/>
    </source>
</evidence>
<dbReference type="SMART" id="SM00396">
    <property type="entry name" value="ZnF_UBR1"/>
    <property type="match status" value="1"/>
</dbReference>
<sequence>MDKISELSKQKIDDIANDPNMILSVAIINTINQQSKTSKTDARNQNSDSSNTNPAQAPPKPQEVVELAPIQEIAIKLRSRKMLTRDELALLSVCISSKFSDLKEDQNLSETSKLKDILTIIYYSILNTHSYSYCQNFLGKYLFIQANLSLTMILERSTHQKLCTEMLNLVKRVLELITVNDTPDIKQFNQTLPIIFKILSTLESKSAYDEAQYRYLRAQDLRIDTYSLVFLNQYMIQMAPQLYGIQKNNKAQAVKVEEQAQSIIQLNAGNIEVNDNDSIEMCLDFMPVDYINMTNMLNQHLQSNLMITIKDEEMSQVDEEEEKARQGEGSEDFIQAAQNNIHKLNIIDLLSKTIEMVIQKALEEKDTFLEFDSSLLPKILNQIKMKQIRTYQFVPVLTEQMIEKVLESQRILIDQSKTQNSEMEIQPLGTDSTQIETTIKAKEEQIVNAISIIAKYAEFLCQAGISQENESIAKHLEMNFQTIIKNAECFEYLINLIKSDVKLARQMRSPILSFIQSILQNFVRNQQFFNQLEHEQQEGFIIILTNLVRAIQRLEIVGEAKPDKEKKKPKPQLQLKQASSTPVQSSSTTIRTRGQIKKEIITSAQKDLTSQVSKEETKEEEMKDINEEKQKDTIITKQQIDLKTIFKVDLNDTLKSCLSLLVLFSSRFINYTLSQKGELELSRQIINNLLKISQKPNQLITRLVYGILSEFTKSSIKFSENTKLMISQLLDKKLSKFLESNVSTVFAAKLMIMLKGTELSFDLSKKFITNQKLWDIKGQAPQNVHEIYEGTNLNKYIIFILSILNIEGDQKKRQQLLDQIFINIESNQASLLLSIHQLQLMLIDPVHMALLKKCVQQYIAKLITNNEIIEVQKMLYRLIENFNSLVDPQNESIFNEDLIAQNVVYLNQNYFVLKLKEFLKSSSKPDKIKQVAYKVLKFSTLFEKNQRNITLKELLENHQSDFRDSQANALLNLSVNKYHDQIQKKLKDQQALTEEDFLTIKLIIEKLSDQTAISNKIQLHILQDTYEPNAKNQEFGSLLNSLVNYGSNSVRVKIFDKLPQMLPEEKKFMQMITDPQQMMKNIQTIVSSESGEILYAHTLLHSNDQHQQYLSSLLLLKALFRTLETIVREVKGEEHAQMRNAISTAILQQSRIYPQLSMSELSTTVDLEFLIKLINELHASQLKSNELVKLVNLDRSLNSLMMIYDYIHFKQLAQAESSVQLLQLLQQIQNELSGVLSTAQFQQKADKQLLINYLTTKNESEHQYMKLIFQLKQNGRDIPGLMWQIATQFLKQSFSMQAQLSLQDDSQLEMIEGDISEKKGGVQLTINFSQGSNSSKQTPSRGRGTRKHQTSKPTSQSQQVKDEEMKQVESEDQAKPKAGKEPKINVVAQKMLYFLNDLMDYDKSQEATEEEKSLSQIIRMEFLNATGLNEDNLIGQLYKLKQIPLLKNILHSLISLNNDQQSKQILSTRIQQLLINFIEQKASNQDEQQFLTLILELILLISDNNTQIISCIQTHILNKNLCQSITSKVQILDFMTQLGLAQFSKVSQDKIVYSQEQIQETRLKEQLKKMEEQKKKKVIQSQQLQNEEEALANITSMVEASRKDAKKSQENNVEGYKQSQLIMEDSKCYEKYMEKPEDICTYTQTKKDFKNQHWYFCYTCDLTESNGICAVCVRKCHKGHQVTYSRKSNFFCDCAESGKCISLKPSAQAAKPKEGSLNANAKPFIPKSKERPQERSSLFGNPPEVDSAFEGLQMPSGLARFIPNNTGAAAFGFSSYSPQYQLDGEEEDEEGNQYHFLEQFKNSILDRPQNSTDFILQKIGLKNEIRRIEGRYLDSESSDEEQRDENDDNIDIGHLTGIRQLKDVSKLMQILKKDAKYSQPPPMFSKNPFSGVGGSGLNLNRDEPNRPPRRQSSSSLSQMTNILPLEDPLSDAGSTPIHTQQFQLGESLSHSSQSSASKQKDDEMEDSTLYEDARNAVKQQRQYFLEIYTQLIGQLDEQINNFIESDSRDSDEIMSSFSSPRKLESRNQTLVQTKSSTKVIQDMCTNKKSHKDNTFNIKLTETSKQTINIDLNLLHVVDSNQDGLVAICEKESELAFYPSSQFFEENCRQQASDQFTYEVKEGQEVSKVETYNQLGFNVLHLKFNPAYPQYLAVAGTQSVEVLTLSKQGKVISKLSVDLMLQMISRELTIKNIHWLPGSQTMIAVATRDFVKVYDLAEDNICPIYNFQLFNGFITDFAFGKMTQTDIVGKVKCTVFITSLNAQVYFHEFTYKIQSLQNLKIDDEVMRDQSQDQGANSEVILTRVLSFDSSLKVTESMNCVSVYFSKLADVLIISMTQGVTIIGKPNFEQGTFNGFYINFNEDSTNYTGNTKTLQQKYGDNLVCFKDVECLPNESSQISSKYYIQAISRKLNNLNSGIPVLLEISNDLVNINFLKTTSTSTLVPCFGLTYSKCSNKNYQSIHRLISIQSDGSSVAFSVNPLCVLVNKQETQGESISKFFMQQQLIKKSDLPKEVKMPVNFFEKMKNVYTDSNLKSKLSLSSDIVTHLKTSKATIEALSKNSNQPCIAESSKKSMKMNIKLDIQTDHVLTGIRVRIEQQPKLSQDVGFRLFHRQIKLRAKSSLFFFDIPFCDAEVIFGATNVIECEFITEDVARVPIRIYCIEFFAQSKKEFGFKDKIKRLERLTQDKNNQFSSKDQNITLDTQLKNEMLKSSGNPILSWKEKQKLLGEVDEKQRNLILSLDLISQQIDVLTQNDQVIAQNLIERLRILMKEQLYNDKGKQSYFSKAVQRCLIKLLENQNPQPKSNQKNPGFYQIKDEIIIEVILSRLNSNAVHREQLTQVEIRFFLDKLNKIYSKRNYKLFMAIEQDPNLIQQLVRSYFESYKSSDSHTLKDIQNLSSLIFANYYFLVNQGFEQQDKNLRACYTEIYQRKELEKFFYILEPMLMHQDEIIQKTTTSSIIKILNQYSQTVHKSIQLQQLPLIIIKDNNQNIKRPLMINDASPHFIQFLLSLVTILKDQADLQYSLAYKVIKLYESRYANLVSNNPLNEYLLEFIAKPISEFIIKSFGQVNANQDLYNKQSLDSASYLYTNLAFVNLLMMPQSQGLNRLKSRAQKISLMDRTAHTVINFIQEHQEAQSMLSDFVIGIMRSYERGFKSGQCSYVVEVQSGFAQDVKENLQNENIGGTGARLLRPIREIKQWKWHPIFLQTDYLFEVLDRKIPAQVLIFYLNLISKLQQTNQVKEKISQSIVGLCFSKPANEFLKKLGEAAVLQAQIPLSAEDSLMNEDSKEKTDLQETMLIQQLNLESSFQEFYDQYEPIYTRYIKKKGVIQFNALFQIHSILQNIWNAAKWSPKFWNKIVSENQKQSRDILKMLIESSYALNEDSASLCLALCCLSFENSEDLPFSIGKTYTPNFSCDLYQVLQPNQLGKKYAIDNIDTSNLDLNKFINSLLLGRNQNQLRQLAAIIIKGIYESENGKIVKLLLDQLPVLKSFGVNAQEYLAVLQYVINREIQMEKISNQDAQEIVAGMKREIKFNNLQLTSHPNLVIYSTLQKLSSSASAKNETIIEQLKDSGKSLFGGGANAGLTVLAKGDKNSKITNPYMLESEACSKCYEQRASPYNAYRMNEMKTEHKCTDSTLIYKLNTTYNIKQIQMNISDIRGARVIKTLNIHINNKQGIDLADMRNNWSCWRLVKSVEVEVAQRVIDIDFPLPINATNILFEFQTCALSKPITGKEKPGHAASQNQQNQEKGNVTGLDTVLQTLSKDITQKIGYHISSNSKQLDVIQSNPFEKENMNCPRCGKPVQGRHGICNSCGENALQCTYCRNINYEKPDGFLCNECGNSRFIKFEFSFTAKPGFACEKIENDDMKNIATQQIDQNLQSAQSSYQQLMKMRNQFASEIQMVNDGYEGKNLKNLIEIYNDECTATYQKMMRSLNSIKILRSEIDKYQLQSSSSTEEESSDSRLQSLSSQQSSSQSQCFSCIQEQLRSQLNFIKYTSDSLRIQYLDQGFVDMLYENNLSMHKQSLQEPAKKAICSLIQNDQERCMNIFSRINKDVKIKNENVPAHLLQQTLKFYSDLVLEMIKTQETLNLAAKDNYLEELYVKYWEILINSIQESKENASIASQITASLMKKLLSFFQEKKNSKEPQKLNMITSNVQDSYLNPVLDGLIMPTSNQVREISRDIILLYIELNKDCKHTLLTQILDKIDELFTQSSNSTDQYFEILNNLLKEPINEEKVTQYPVYFQAFEKLFELVNNELENLQFQEIQRVQLGEDGYMPQIQTGQLLAKLVSQLASIIKDSLFLKSKIQTNVSLIIKSFLKIRKLNLVKNKLISDSEIELEKMFKELHSEKDEDKEKFILECMKIIEDGSCDMQEIRFLLEEICKVINPVKPEPEYHLNLHKAPTQEFYFRGKMSKNPYTSTYLGKTMEDVRNKICKEMEMAEPDLLELLVAGKIVGLNLTIKQVYEQIHWPALCKQRDPDSYEVPNIEEAPKTSLAPMSVIFRLMGIDGEATEDRVENLVDESELETNPAQIEKKYGITQVFTKQFDSKRNQNQQINGICVLIDVLSSIQQLQKQRYLAEWLFNLISYIVKIKVNRKAFVHNRQTIGLIAKRLFESVGMQIQIEGQKGQTLFDNILAILECIVSEVNQDDEQQSSLIERMDIDSQNENQEAAIHVEIFIQIMSDACNEMTANLIPIDKTSKKIRAVSKILPFLIKAEDTSAIQIIIDFLEESIQKISDLDKAGLLNKEKLEMQFNLERVIEILENTTVQKNFIKDSVLQCEQLIPNLLKFLAEKSLVNTSDENALNQFKLGNQYGMKLLNALVKNHPQSQKLLQNCKVLDLIYSLTQAKHREKVYILLAQDIIESLTNKNNLNDASVKDYLQGIINSQNEEKKKLAQRKKEEIMRQMQNKKNANKFIKQIENVQLQEETGPKCIVCQDGYTKKPTDILGMYVFSKKVKITEISESNQGFINTQGYITVTHSNYIHFTCHQNAYRADASLKQPKKEWEGAAIRNDHTKCNNLFPLRGGNLPEDSYYSMVEKYFNLLTKTVGQCDSDKVKVVLHDFKILLKRLAYEDSFSRDSQGGGPEQNSHLIPFMIQMIAHILKYNEQYKDHSDDKTVTYIQEKRLIEFLESGIKKKQDFMQKLEEEKKVEEIEEEEKFSEDMSSCQDEDDAQEGDSQMNQINNIKLDLLAFKLTQALVFTQMPKWETMKSQFLSIILCTIAGMRDDRGTGQVLKPTGQQSDFATGKKVLTISKLQDQEMQETVEAVGQRRRRLSSDNKIELVQRSLFRLRPLLIQMRLVDLVKQRWDGKRLSLLTAESKLSQDEYFSKLNSELIGKGNLQESIQECDEIFREYKERMLKLASVEEFLQDLGMLEGIVKDYGSVESYVLSHF</sequence>
<dbReference type="Pfam" id="PF13764">
    <property type="entry name" value="E3_UbLigase_R4"/>
    <property type="match status" value="1"/>
</dbReference>
<dbReference type="InterPro" id="IPR045189">
    <property type="entry name" value="UBR4-like"/>
</dbReference>
<evidence type="ECO:0000256" key="8">
    <source>
        <dbReference type="SAM" id="MobiDB-lite"/>
    </source>
</evidence>
<evidence type="ECO:0000313" key="11">
    <source>
        <dbReference type="Proteomes" id="UP000039865"/>
    </source>
</evidence>
<evidence type="ECO:0000256" key="7">
    <source>
        <dbReference type="SAM" id="Coils"/>
    </source>
</evidence>
<evidence type="ECO:0000313" key="10">
    <source>
        <dbReference type="EMBL" id="CDW77116.1"/>
    </source>
</evidence>
<feature type="region of interest" description="Disordered" evidence="8">
    <location>
        <begin position="5149"/>
        <end position="5173"/>
    </location>
</feature>
<evidence type="ECO:0000256" key="3">
    <source>
        <dbReference type="ARBA" id="ARBA00022771"/>
    </source>
</evidence>
<feature type="compositionally biased region" description="Polar residues" evidence="8">
    <location>
        <begin position="34"/>
        <end position="55"/>
    </location>
</feature>
<feature type="coiled-coil region" evidence="7">
    <location>
        <begin position="1553"/>
        <end position="1604"/>
    </location>
</feature>
<dbReference type="InParanoid" id="A0A078A8J9"/>
<name>A0A078A8J9_STYLE</name>
<keyword evidence="4" id="KW-0862">Zinc</keyword>
<dbReference type="EMBL" id="CCKQ01005854">
    <property type="protein sequence ID" value="CDW77116.1"/>
    <property type="molecule type" value="Genomic_DNA"/>
</dbReference>
<keyword evidence="2" id="KW-0479">Metal-binding</keyword>
<feature type="region of interest" description="Disordered" evidence="8">
    <location>
        <begin position="34"/>
        <end position="63"/>
    </location>
</feature>
<dbReference type="GO" id="GO:0008270">
    <property type="term" value="F:zinc ion binding"/>
    <property type="evidence" value="ECO:0007669"/>
    <property type="project" value="UniProtKB-KW"/>
</dbReference>
<organism evidence="10 11">
    <name type="scientific">Stylonychia lemnae</name>
    <name type="common">Ciliate</name>
    <dbReference type="NCBI Taxonomy" id="5949"/>
    <lineage>
        <taxon>Eukaryota</taxon>
        <taxon>Sar</taxon>
        <taxon>Alveolata</taxon>
        <taxon>Ciliophora</taxon>
        <taxon>Intramacronucleata</taxon>
        <taxon>Spirotrichea</taxon>
        <taxon>Stichotrichia</taxon>
        <taxon>Sporadotrichida</taxon>
        <taxon>Oxytrichidae</taxon>
        <taxon>Stylonychinae</taxon>
        <taxon>Stylonychia</taxon>
    </lineage>
</organism>
<feature type="compositionally biased region" description="Polar residues" evidence="8">
    <location>
        <begin position="1326"/>
        <end position="1340"/>
    </location>
</feature>
<proteinExistence type="inferred from homology"/>
<dbReference type="SUPFAM" id="SSF50978">
    <property type="entry name" value="WD40 repeat-like"/>
    <property type="match status" value="1"/>
</dbReference>
<dbReference type="Proteomes" id="UP000039865">
    <property type="component" value="Unassembled WGS sequence"/>
</dbReference>
<comment type="similarity">
    <text evidence="1 6">Belongs to the UBR4 family.</text>
</comment>
<keyword evidence="3 6" id="KW-0863">Zinc-finger</keyword>
<keyword evidence="7" id="KW-0175">Coiled coil</keyword>
<feature type="region of interest" description="Disordered" evidence="8">
    <location>
        <begin position="2010"/>
        <end position="2030"/>
    </location>
</feature>
<keyword evidence="11" id="KW-1185">Reference proteome</keyword>
<dbReference type="InterPro" id="IPR056530">
    <property type="entry name" value="UBR4-like_dom"/>
</dbReference>
<reference evidence="10 11" key="1">
    <citation type="submission" date="2014-06" db="EMBL/GenBank/DDBJ databases">
        <authorList>
            <person name="Swart Estienne"/>
        </authorList>
    </citation>
    <scope>NUCLEOTIDE SEQUENCE [LARGE SCALE GENOMIC DNA]</scope>
    <source>
        <strain evidence="10 11">130c</strain>
    </source>
</reference>
<dbReference type="InterPro" id="IPR003126">
    <property type="entry name" value="Znf_UBR"/>
</dbReference>
<feature type="zinc finger region" description="UBR-type" evidence="5">
    <location>
        <begin position="1638"/>
        <end position="1705"/>
    </location>
</feature>
<feature type="region of interest" description="Disordered" evidence="8">
    <location>
        <begin position="562"/>
        <end position="592"/>
    </location>
</feature>
<feature type="compositionally biased region" description="Polar residues" evidence="8">
    <location>
        <begin position="579"/>
        <end position="592"/>
    </location>
</feature>
<dbReference type="InterPro" id="IPR025704">
    <property type="entry name" value="E3_Ub_ligase_UBR4_C"/>
</dbReference>
<feature type="domain" description="UBR-type" evidence="9">
    <location>
        <begin position="1638"/>
        <end position="1705"/>
    </location>
</feature>
<dbReference type="InterPro" id="IPR036322">
    <property type="entry name" value="WD40_repeat_dom_sf"/>
</dbReference>
<dbReference type="PANTHER" id="PTHR21725:SF1">
    <property type="entry name" value="E3 UBIQUITIN-PROTEIN LIGASE UBR4"/>
    <property type="match status" value="1"/>
</dbReference>
<dbReference type="OrthoDB" id="30336at2759"/>
<gene>
    <name evidence="10" type="primary">Contig7889.g8428</name>
    <name evidence="10" type="ORF">STYLEM_6085</name>
</gene>
<dbReference type="Pfam" id="PF02207">
    <property type="entry name" value="zf-UBR"/>
    <property type="match status" value="1"/>
</dbReference>
<dbReference type="PROSITE" id="PS52043">
    <property type="entry name" value="UBR4_E3"/>
    <property type="match status" value="1"/>
</dbReference>
<feature type="region of interest" description="Disordered" evidence="8">
    <location>
        <begin position="1711"/>
        <end position="1742"/>
    </location>
</feature>
<feature type="region of interest" description="Disordered" evidence="8">
    <location>
        <begin position="1877"/>
        <end position="1917"/>
    </location>
</feature>
<feature type="compositionally biased region" description="Basic and acidic residues" evidence="8">
    <location>
        <begin position="1360"/>
        <end position="1381"/>
    </location>
</feature>
<dbReference type="PROSITE" id="PS51157">
    <property type="entry name" value="ZF_UBR"/>
    <property type="match status" value="1"/>
</dbReference>